<keyword evidence="4" id="KW-1185">Reference proteome</keyword>
<dbReference type="InterPro" id="IPR009936">
    <property type="entry name" value="DUF1468"/>
</dbReference>
<accession>H0HSR8</accession>
<gene>
    <name evidence="3" type="ORF">MAXJ12_16046</name>
</gene>
<keyword evidence="1" id="KW-0472">Membrane</keyword>
<reference evidence="3 4" key="1">
    <citation type="journal article" date="2012" name="J. Bacteriol.">
        <title>Draft Genome Sequence of Mesorhizobium alhagi CCNWXJ12-2T, a Novel Salt-Resistant Species Isolated from the Desert of Northwestern China.</title>
        <authorList>
            <person name="Zhou M."/>
            <person name="Chen W."/>
            <person name="Chen H."/>
            <person name="Wei G."/>
        </authorList>
    </citation>
    <scope>NUCLEOTIDE SEQUENCE [LARGE SCALE GENOMIC DNA]</scope>
    <source>
        <strain evidence="3 4">CCNWXJ12-2</strain>
    </source>
</reference>
<feature type="transmembrane region" description="Helical" evidence="1">
    <location>
        <begin position="120"/>
        <end position="147"/>
    </location>
</feature>
<dbReference type="Pfam" id="PF07331">
    <property type="entry name" value="TctB"/>
    <property type="match status" value="1"/>
</dbReference>
<dbReference type="PATRIC" id="fig|1107882.3.peg.3125"/>
<organism evidence="3 4">
    <name type="scientific">Mesorhizobium alhagi CCNWXJ12-2</name>
    <dbReference type="NCBI Taxonomy" id="1107882"/>
    <lineage>
        <taxon>Bacteria</taxon>
        <taxon>Pseudomonadati</taxon>
        <taxon>Pseudomonadota</taxon>
        <taxon>Alphaproteobacteria</taxon>
        <taxon>Hyphomicrobiales</taxon>
        <taxon>Phyllobacteriaceae</taxon>
        <taxon>Allomesorhizobium</taxon>
    </lineage>
</organism>
<proteinExistence type="predicted"/>
<feature type="transmembrane region" description="Helical" evidence="1">
    <location>
        <begin position="77"/>
        <end position="100"/>
    </location>
</feature>
<dbReference type="RefSeq" id="WP_008836828.1">
    <property type="nucleotide sequence ID" value="NZ_AHAM01000131.1"/>
</dbReference>
<name>H0HSR8_9HYPH</name>
<feature type="domain" description="DUF1468" evidence="2">
    <location>
        <begin position="11"/>
        <end position="145"/>
    </location>
</feature>
<protein>
    <recommendedName>
        <fullName evidence="2">DUF1468 domain-containing protein</fullName>
    </recommendedName>
</protein>
<evidence type="ECO:0000313" key="3">
    <source>
        <dbReference type="EMBL" id="EHK56256.1"/>
    </source>
</evidence>
<keyword evidence="1" id="KW-1133">Transmembrane helix</keyword>
<keyword evidence="1" id="KW-0812">Transmembrane</keyword>
<feature type="transmembrane region" description="Helical" evidence="1">
    <location>
        <begin position="42"/>
        <end position="65"/>
    </location>
</feature>
<dbReference type="EMBL" id="AHAM01000131">
    <property type="protein sequence ID" value="EHK56256.1"/>
    <property type="molecule type" value="Genomic_DNA"/>
</dbReference>
<dbReference type="AlphaFoldDB" id="H0HSR8"/>
<dbReference type="Proteomes" id="UP000003250">
    <property type="component" value="Unassembled WGS sequence"/>
</dbReference>
<evidence type="ECO:0000313" key="4">
    <source>
        <dbReference type="Proteomes" id="UP000003250"/>
    </source>
</evidence>
<evidence type="ECO:0000256" key="1">
    <source>
        <dbReference type="SAM" id="Phobius"/>
    </source>
</evidence>
<evidence type="ECO:0000259" key="2">
    <source>
        <dbReference type="Pfam" id="PF07331"/>
    </source>
</evidence>
<sequence>MTSQKSMKDLLAGLIFIGFGLAFGYASLTYEIGTALRMGPGYFPLILSGVILLLGVVIFVQSLAAGPDEIPLGRVPWFGLILLTGGLIFFGVTVRGLGLAPSLFVATFMSAFASERTSVVGAFLLATALTAICILIFIWALGLSLAVTGPWLRF</sequence>